<feature type="transmembrane region" description="Helical" evidence="7">
    <location>
        <begin position="233"/>
        <end position="253"/>
    </location>
</feature>
<dbReference type="PATRIC" id="fig|1036673.3.peg.4238"/>
<keyword evidence="5 7" id="KW-1133">Transmembrane helix</keyword>
<dbReference type="EMBL" id="CP002869">
    <property type="protein sequence ID" value="AEI43138.1"/>
    <property type="molecule type" value="Genomic_DNA"/>
</dbReference>
<keyword evidence="6 7" id="KW-0472">Membrane</keyword>
<dbReference type="Pfam" id="PF00528">
    <property type="entry name" value="BPD_transp_1"/>
    <property type="match status" value="1"/>
</dbReference>
<feature type="transmembrane region" description="Helical" evidence="7">
    <location>
        <begin position="181"/>
        <end position="200"/>
    </location>
</feature>
<organism evidence="9 10">
    <name type="scientific">Paenibacillus mucilaginosus (strain KNP414)</name>
    <dbReference type="NCBI Taxonomy" id="1036673"/>
    <lineage>
        <taxon>Bacteria</taxon>
        <taxon>Bacillati</taxon>
        <taxon>Bacillota</taxon>
        <taxon>Bacilli</taxon>
        <taxon>Bacillales</taxon>
        <taxon>Paenibacillaceae</taxon>
        <taxon>Paenibacillus</taxon>
    </lineage>
</organism>
<comment type="subcellular location">
    <subcellularLocation>
        <location evidence="1 7">Cell membrane</location>
        <topology evidence="1 7">Multi-pass membrane protein</topology>
    </subcellularLocation>
</comment>
<feature type="transmembrane region" description="Helical" evidence="7">
    <location>
        <begin position="21"/>
        <end position="38"/>
    </location>
</feature>
<dbReference type="AlphaFoldDB" id="F8FBT7"/>
<keyword evidence="2 7" id="KW-0813">Transport</keyword>
<gene>
    <name evidence="9" type="ordered locus">KNP414_04608</name>
</gene>
<dbReference type="Gene3D" id="1.10.3720.10">
    <property type="entry name" value="MetI-like"/>
    <property type="match status" value="1"/>
</dbReference>
<sequence>MAARHIRKIPIAHKATQRQQRMLGFVSLLLLGISLYFAELDVKQLAAGLDRLPAIGKQLAQLSFANAGELLRELVTSIIVAFLSVIFSVAAALFLAFLVAENTAPNRLVGRSLNAVFVIIRTIPTTIWVLLAVASMGFGPMAGVLGLMFPTASYLIRTFAAQIEEAGGETIEAIRSVGGTWWHVIAKGMLPTLLTAFLATTAFRFEISVAESVILGMVGAGGIGSLLQGYISYYQFADLSLGILMVFFTMFLLEMGTARIRKRIAKQG</sequence>
<protein>
    <submittedName>
        <fullName evidence="9">Binding-protein-dependent transport systems inner membrane component</fullName>
    </submittedName>
</protein>
<evidence type="ECO:0000313" key="10">
    <source>
        <dbReference type="Proteomes" id="UP000006620"/>
    </source>
</evidence>
<dbReference type="RefSeq" id="WP_013918291.1">
    <property type="nucleotide sequence ID" value="NC_015690.1"/>
</dbReference>
<dbReference type="CDD" id="cd06261">
    <property type="entry name" value="TM_PBP2"/>
    <property type="match status" value="1"/>
</dbReference>
<evidence type="ECO:0000256" key="4">
    <source>
        <dbReference type="ARBA" id="ARBA00022692"/>
    </source>
</evidence>
<dbReference type="GO" id="GO:0055085">
    <property type="term" value="P:transmembrane transport"/>
    <property type="evidence" value="ECO:0007669"/>
    <property type="project" value="InterPro"/>
</dbReference>
<keyword evidence="3" id="KW-1003">Cell membrane</keyword>
<evidence type="ECO:0000256" key="3">
    <source>
        <dbReference type="ARBA" id="ARBA00022475"/>
    </source>
</evidence>
<accession>F8FBT7</accession>
<dbReference type="SUPFAM" id="SSF161098">
    <property type="entry name" value="MetI-like"/>
    <property type="match status" value="1"/>
</dbReference>
<evidence type="ECO:0000256" key="1">
    <source>
        <dbReference type="ARBA" id="ARBA00004651"/>
    </source>
</evidence>
<dbReference type="PROSITE" id="PS50928">
    <property type="entry name" value="ABC_TM1"/>
    <property type="match status" value="1"/>
</dbReference>
<dbReference type="PANTHER" id="PTHR30043">
    <property type="entry name" value="PHOSPHONATES TRANSPORT SYSTEM PERMEASE PROTEIN"/>
    <property type="match status" value="1"/>
</dbReference>
<comment type="similarity">
    <text evidence="7">Belongs to the binding-protein-dependent transport system permease family.</text>
</comment>
<proteinExistence type="inferred from homology"/>
<feature type="transmembrane region" description="Helical" evidence="7">
    <location>
        <begin position="78"/>
        <end position="100"/>
    </location>
</feature>
<dbReference type="GO" id="GO:0005886">
    <property type="term" value="C:plasma membrane"/>
    <property type="evidence" value="ECO:0007669"/>
    <property type="project" value="UniProtKB-SubCell"/>
</dbReference>
<reference evidence="9 10" key="2">
    <citation type="journal article" date="2013" name="Genome Announc.">
        <title>Genome Sequence of Growth-Improving Paenibacillus mucilaginosus Strain KNP414.</title>
        <authorList>
            <person name="Lu J.J."/>
            <person name="Wang J.F."/>
            <person name="Hu X.F."/>
        </authorList>
    </citation>
    <scope>NUCLEOTIDE SEQUENCE [LARGE SCALE GENOMIC DNA]</scope>
    <source>
        <strain evidence="9 10">KNP414</strain>
    </source>
</reference>
<evidence type="ECO:0000256" key="7">
    <source>
        <dbReference type="RuleBase" id="RU363032"/>
    </source>
</evidence>
<evidence type="ECO:0000256" key="2">
    <source>
        <dbReference type="ARBA" id="ARBA00022448"/>
    </source>
</evidence>
<dbReference type="HOGENOM" id="CLU_064254_1_2_9"/>
<feature type="domain" description="ABC transmembrane type-1" evidence="8">
    <location>
        <begin position="74"/>
        <end position="254"/>
    </location>
</feature>
<keyword evidence="4 7" id="KW-0812">Transmembrane</keyword>
<dbReference type="KEGG" id="pms:KNP414_04608"/>
<dbReference type="PANTHER" id="PTHR30043:SF1">
    <property type="entry name" value="ABC TRANSPORT SYSTEM PERMEASE PROTEIN P69"/>
    <property type="match status" value="1"/>
</dbReference>
<evidence type="ECO:0000259" key="8">
    <source>
        <dbReference type="PROSITE" id="PS50928"/>
    </source>
</evidence>
<dbReference type="InterPro" id="IPR035906">
    <property type="entry name" value="MetI-like_sf"/>
</dbReference>
<feature type="transmembrane region" description="Helical" evidence="7">
    <location>
        <begin position="112"/>
        <end position="138"/>
    </location>
</feature>
<name>F8FBT7_PAEMK</name>
<dbReference type="InterPro" id="IPR000515">
    <property type="entry name" value="MetI-like"/>
</dbReference>
<evidence type="ECO:0000256" key="6">
    <source>
        <dbReference type="ARBA" id="ARBA00023136"/>
    </source>
</evidence>
<evidence type="ECO:0000313" key="9">
    <source>
        <dbReference type="EMBL" id="AEI43138.1"/>
    </source>
</evidence>
<reference evidence="10" key="1">
    <citation type="submission" date="2011-06" db="EMBL/GenBank/DDBJ databases">
        <title>Complete genome sequence of Paenibacillus mucilaginosus KNP414.</title>
        <authorList>
            <person name="Wang J."/>
            <person name="Hu S."/>
            <person name="Hu X."/>
            <person name="Zhang B."/>
            <person name="Dong D."/>
            <person name="Zhang S."/>
            <person name="Zhao K."/>
            <person name="Wu D."/>
        </authorList>
    </citation>
    <scope>NUCLEOTIDE SEQUENCE [LARGE SCALE GENOMIC DNA]</scope>
    <source>
        <strain evidence="10">KNP414</strain>
    </source>
</reference>
<dbReference type="Proteomes" id="UP000006620">
    <property type="component" value="Chromosome"/>
</dbReference>
<evidence type="ECO:0000256" key="5">
    <source>
        <dbReference type="ARBA" id="ARBA00022989"/>
    </source>
</evidence>
<feature type="transmembrane region" description="Helical" evidence="7">
    <location>
        <begin position="207"/>
        <end position="227"/>
    </location>
</feature>